<dbReference type="PANTHER" id="PTHR43630:SF1">
    <property type="entry name" value="POLY-BETA-1,6-N-ACETYL-D-GLUCOSAMINE SYNTHASE"/>
    <property type="match status" value="1"/>
</dbReference>
<proteinExistence type="inferred from homology"/>
<dbReference type="PANTHER" id="PTHR43630">
    <property type="entry name" value="POLY-BETA-1,6-N-ACETYL-D-GLUCOSAMINE SYNTHASE"/>
    <property type="match status" value="1"/>
</dbReference>
<sequence>MFFLLFIAYLLPAGYLTINVFYLFVSAVAGRLGRADDVPITTAVDPLRRIAVLIPAYKEDGVILGSIVTNLQQSYPANLYDLIVIADSFQPETLIKLSQYPIKVLPVQFEQSTVQKSVSYALNALPDNTYDIVLISDADNHMASDFLMRINQAFGQGWRAIQGHRTAKNTNTSVAVFDAINEEINNNLFRAGQRAMGLSASLIGSGMAFEPTLMKRALSQIQTVGGYDKELEMLLVVAGIKIGYLQDAVILDEKVQNIAVFQRQRTRWVAAQLYFIKAYFKIGIQQLFKGNWQAFNTLIKSLLLPRMILLAVLGLLAVVSLLGTASFQFFALGLLGLLLCSLIISVPASLYRKIKGRDFVVLPALIFGMFRSLVNYKQAGKKFLHTPHTETSEPH</sequence>
<dbReference type="AlphaFoldDB" id="A0A1I1PTS0"/>
<name>A0A1I1PTS0_9BACT</name>
<feature type="transmembrane region" description="Helical" evidence="4">
    <location>
        <begin position="6"/>
        <end position="25"/>
    </location>
</feature>
<protein>
    <submittedName>
        <fullName evidence="5">Glycosyltransferase, catalytic subunit of cellulose synthase and poly-beta-1,6-N-acetylglucosamine synthase</fullName>
    </submittedName>
</protein>
<dbReference type="Gene3D" id="3.90.550.10">
    <property type="entry name" value="Spore Coat Polysaccharide Biosynthesis Protein SpsA, Chain A"/>
    <property type="match status" value="1"/>
</dbReference>
<keyword evidence="2" id="KW-0328">Glycosyltransferase</keyword>
<keyword evidence="3 5" id="KW-0808">Transferase</keyword>
<evidence type="ECO:0000313" key="5">
    <source>
        <dbReference type="EMBL" id="SFD13042.1"/>
    </source>
</evidence>
<feature type="transmembrane region" description="Helical" evidence="4">
    <location>
        <begin position="329"/>
        <end position="351"/>
    </location>
</feature>
<dbReference type="EMBL" id="FOLQ01000003">
    <property type="protein sequence ID" value="SFD13042.1"/>
    <property type="molecule type" value="Genomic_DNA"/>
</dbReference>
<organism evidence="5 6">
    <name type="scientific">Spirosoma endophyticum</name>
    <dbReference type="NCBI Taxonomy" id="662367"/>
    <lineage>
        <taxon>Bacteria</taxon>
        <taxon>Pseudomonadati</taxon>
        <taxon>Bacteroidota</taxon>
        <taxon>Cytophagia</taxon>
        <taxon>Cytophagales</taxon>
        <taxon>Cytophagaceae</taxon>
        <taxon>Spirosoma</taxon>
    </lineage>
</organism>
<feature type="transmembrane region" description="Helical" evidence="4">
    <location>
        <begin position="303"/>
        <end position="323"/>
    </location>
</feature>
<gene>
    <name evidence="5" type="ORF">SAMN05216167_103425</name>
</gene>
<reference evidence="5 6" key="1">
    <citation type="submission" date="2016-10" db="EMBL/GenBank/DDBJ databases">
        <authorList>
            <person name="de Groot N.N."/>
        </authorList>
    </citation>
    <scope>NUCLEOTIDE SEQUENCE [LARGE SCALE GENOMIC DNA]</scope>
    <source>
        <strain evidence="5 6">DSM 26130</strain>
    </source>
</reference>
<evidence type="ECO:0000313" key="6">
    <source>
        <dbReference type="Proteomes" id="UP000198598"/>
    </source>
</evidence>
<dbReference type="STRING" id="662367.SAMN05216167_103425"/>
<dbReference type="Proteomes" id="UP000198598">
    <property type="component" value="Unassembled WGS sequence"/>
</dbReference>
<dbReference type="InterPro" id="IPR029044">
    <property type="entry name" value="Nucleotide-diphossugar_trans"/>
</dbReference>
<accession>A0A1I1PTS0</accession>
<dbReference type="RefSeq" id="WP_093825929.1">
    <property type="nucleotide sequence ID" value="NZ_FOLQ01000003.1"/>
</dbReference>
<evidence type="ECO:0000256" key="3">
    <source>
        <dbReference type="ARBA" id="ARBA00022679"/>
    </source>
</evidence>
<dbReference type="SUPFAM" id="SSF53448">
    <property type="entry name" value="Nucleotide-diphospho-sugar transferases"/>
    <property type="match status" value="1"/>
</dbReference>
<dbReference type="OrthoDB" id="1523666at2"/>
<keyword evidence="6" id="KW-1185">Reference proteome</keyword>
<keyword evidence="4" id="KW-0472">Membrane</keyword>
<evidence type="ECO:0000256" key="2">
    <source>
        <dbReference type="ARBA" id="ARBA00022676"/>
    </source>
</evidence>
<dbReference type="Pfam" id="PF13641">
    <property type="entry name" value="Glyco_tranf_2_3"/>
    <property type="match status" value="1"/>
</dbReference>
<dbReference type="GO" id="GO:0016757">
    <property type="term" value="F:glycosyltransferase activity"/>
    <property type="evidence" value="ECO:0007669"/>
    <property type="project" value="UniProtKB-KW"/>
</dbReference>
<evidence type="ECO:0000256" key="1">
    <source>
        <dbReference type="ARBA" id="ARBA00006739"/>
    </source>
</evidence>
<comment type="similarity">
    <text evidence="1">Belongs to the glycosyltransferase 2 family.</text>
</comment>
<keyword evidence="4" id="KW-0812">Transmembrane</keyword>
<evidence type="ECO:0000256" key="4">
    <source>
        <dbReference type="SAM" id="Phobius"/>
    </source>
</evidence>
<keyword evidence="4" id="KW-1133">Transmembrane helix</keyword>